<dbReference type="AlphaFoldDB" id="P95877"/>
<accession>P95877</accession>
<dbReference type="Proteomes" id="UP000076770">
    <property type="component" value="Chromosome i"/>
</dbReference>
<reference evidence="2" key="3">
    <citation type="submission" date="2016-04" db="EMBL/GenBank/DDBJ databases">
        <authorList>
            <person name="Evans L.H."/>
            <person name="Alamgir A."/>
            <person name="Owens N."/>
            <person name="Weber N.D."/>
            <person name="Virtaneva K."/>
            <person name="Barbian K."/>
            <person name="Babar A."/>
            <person name="Rosenke K."/>
        </authorList>
    </citation>
    <scope>NUCLEOTIDE SEQUENCE</scope>
    <source>
        <strain evidence="2">P1</strain>
    </source>
</reference>
<evidence type="ECO:0000313" key="2">
    <source>
        <dbReference type="EMBL" id="SAI85792.1"/>
    </source>
</evidence>
<dbReference type="EMBL" id="Y08256">
    <property type="protein sequence ID" value="CAA69475.1"/>
    <property type="molecule type" value="Genomic_DNA"/>
</dbReference>
<evidence type="ECO:0000313" key="1">
    <source>
        <dbReference type="EMBL" id="CAA69475.1"/>
    </source>
</evidence>
<gene>
    <name evidence="1" type="primary">orf c06030</name>
    <name evidence="2" type="ORF">SSOP1_2238</name>
</gene>
<protein>
    <submittedName>
        <fullName evidence="2">ORF3 in transposon ISC1225</fullName>
    </submittedName>
    <submittedName>
        <fullName evidence="1">Orf c06030 protein</fullName>
    </submittedName>
</protein>
<evidence type="ECO:0000313" key="3">
    <source>
        <dbReference type="Proteomes" id="UP000076770"/>
    </source>
</evidence>
<dbReference type="PANTHER" id="PTHR33252">
    <property type="entry name" value="THIRD ORF IN TRANSPOSON ISC1160"/>
    <property type="match status" value="1"/>
</dbReference>
<sequence length="112" mass="13125">MTKDEIVKILIEQVVAMGFRIKLIALDAGFYTVEVIKFISQFNYIIGVPVSDVKIYEEFDGEYVTNSKRRSKGEQVKFRLIVYREKIKRKKKEVVYFARGTNLDLPKNKVLE</sequence>
<dbReference type="PATRIC" id="fig|2287.9.peg.2351"/>
<proteinExistence type="predicted"/>
<reference evidence="1" key="1">
    <citation type="journal article" date="1996" name="Mol. Microbiol.">
        <title>Organizational characteristics and information content of an archaeal genome: 156 kb of sequence from Sulfolobus solfataricus P2.</title>
        <authorList>
            <person name="Sensen C.W."/>
            <person name="Klenk H.P."/>
            <person name="Singh R.K."/>
            <person name="Allard G."/>
            <person name="Chan C.C."/>
            <person name="Liu Q.Y."/>
            <person name="Penny S.L."/>
            <person name="Young F."/>
            <person name="Schenk M.E."/>
            <person name="Gaasterland T."/>
            <person name="Doolittle W.F."/>
            <person name="Ragan M.A."/>
            <person name="Charlebois R.L."/>
        </authorList>
    </citation>
    <scope>NUCLEOTIDE SEQUENCE</scope>
    <source>
        <strain evidence="1">P2</strain>
    </source>
</reference>
<dbReference type="EMBL" id="LT549890">
    <property type="protein sequence ID" value="SAI85792.1"/>
    <property type="molecule type" value="Genomic_DNA"/>
</dbReference>
<dbReference type="PANTHER" id="PTHR33252:SF2">
    <property type="entry name" value="TRANSPOSASE IS4-LIKE DOMAIN-CONTAINING PROTEIN"/>
    <property type="match status" value="1"/>
</dbReference>
<organism evidence="1">
    <name type="scientific">Saccharolobus solfataricus</name>
    <name type="common">Sulfolobus solfataricus</name>
    <dbReference type="NCBI Taxonomy" id="2287"/>
    <lineage>
        <taxon>Archaea</taxon>
        <taxon>Thermoproteota</taxon>
        <taxon>Thermoprotei</taxon>
        <taxon>Sulfolobales</taxon>
        <taxon>Sulfolobaceae</taxon>
        <taxon>Saccharolobus</taxon>
    </lineage>
</organism>
<name>P95877_SACSO</name>
<dbReference type="PIR" id="S74015">
    <property type="entry name" value="S74015"/>
</dbReference>
<reference evidence="3" key="2">
    <citation type="submission" date="2016-04" db="EMBL/GenBank/DDBJ databases">
        <authorList>
            <person name="Shah S.A."/>
            <person name="Garrett R.A."/>
        </authorList>
    </citation>
    <scope>NUCLEOTIDE SEQUENCE [LARGE SCALE GENOMIC DNA]</scope>
    <source>
        <strain evidence="3">ATCC 35091 / DSM 1616 / JCM 8930 / NBRC 15331 / P1</strain>
    </source>
</reference>